<dbReference type="OrthoDB" id="5872154at2759"/>
<dbReference type="SUPFAM" id="SSF57903">
    <property type="entry name" value="FYVE/PHD zinc finger"/>
    <property type="match status" value="1"/>
</dbReference>
<dbReference type="PANTHER" id="PTHR39490">
    <property type="entry name" value="ARRESTIN DOMAIN-CONTAINING PROTEIN D"/>
    <property type="match status" value="1"/>
</dbReference>
<accession>A0A6P4YCJ3</accession>
<dbReference type="Proteomes" id="UP000515135">
    <property type="component" value="Unplaced"/>
</dbReference>
<dbReference type="PANTHER" id="PTHR39490:SF9">
    <property type="entry name" value="FYVE-TYPE DOMAIN-CONTAINING PROTEIN"/>
    <property type="match status" value="1"/>
</dbReference>
<dbReference type="GO" id="GO:0008270">
    <property type="term" value="F:zinc ion binding"/>
    <property type="evidence" value="ECO:0007669"/>
    <property type="project" value="UniProtKB-KW"/>
</dbReference>
<protein>
    <submittedName>
        <fullName evidence="7">Uncharacterized protein LOC109466603</fullName>
    </submittedName>
</protein>
<evidence type="ECO:0000256" key="1">
    <source>
        <dbReference type="ARBA" id="ARBA00022723"/>
    </source>
</evidence>
<dbReference type="SMART" id="SM00185">
    <property type="entry name" value="ARM"/>
    <property type="match status" value="3"/>
</dbReference>
<proteinExistence type="predicted"/>
<evidence type="ECO:0000256" key="3">
    <source>
        <dbReference type="ARBA" id="ARBA00022833"/>
    </source>
</evidence>
<dbReference type="KEGG" id="bbel:109466603"/>
<dbReference type="AlphaFoldDB" id="A0A6P4YCJ3"/>
<dbReference type="SMART" id="SM00064">
    <property type="entry name" value="FYVE"/>
    <property type="match status" value="1"/>
</dbReference>
<dbReference type="RefSeq" id="XP_019619894.1">
    <property type="nucleotide sequence ID" value="XM_019764335.1"/>
</dbReference>
<feature type="domain" description="FYVE-type" evidence="5">
    <location>
        <begin position="41"/>
        <end position="101"/>
    </location>
</feature>
<dbReference type="SUPFAM" id="SSF48371">
    <property type="entry name" value="ARM repeat"/>
    <property type="match status" value="1"/>
</dbReference>
<dbReference type="Gene3D" id="3.30.40.10">
    <property type="entry name" value="Zinc/RING finger domain, C3HC4 (zinc finger)"/>
    <property type="match status" value="1"/>
</dbReference>
<dbReference type="Pfam" id="PF01363">
    <property type="entry name" value="FYVE"/>
    <property type="match status" value="1"/>
</dbReference>
<keyword evidence="1" id="KW-0479">Metal-binding</keyword>
<dbReference type="InterPro" id="IPR011011">
    <property type="entry name" value="Znf_FYVE_PHD"/>
</dbReference>
<dbReference type="InterPro" id="IPR052113">
    <property type="entry name" value="FYVE-type_Zinc_Finger"/>
</dbReference>
<reference evidence="7" key="1">
    <citation type="submission" date="2025-08" db="UniProtKB">
        <authorList>
            <consortium name="RefSeq"/>
        </authorList>
    </citation>
    <scope>IDENTIFICATION</scope>
    <source>
        <tissue evidence="7">Gonad</tissue>
    </source>
</reference>
<evidence type="ECO:0000313" key="6">
    <source>
        <dbReference type="Proteomes" id="UP000515135"/>
    </source>
</evidence>
<name>A0A6P4YCJ3_BRABE</name>
<keyword evidence="2 4" id="KW-0863">Zinc-finger</keyword>
<dbReference type="InterPro" id="IPR000306">
    <property type="entry name" value="Znf_FYVE"/>
</dbReference>
<dbReference type="InterPro" id="IPR013083">
    <property type="entry name" value="Znf_RING/FYVE/PHD"/>
</dbReference>
<dbReference type="InterPro" id="IPR000225">
    <property type="entry name" value="Armadillo"/>
</dbReference>
<gene>
    <name evidence="7" type="primary">LOC109466603</name>
</gene>
<dbReference type="CDD" id="cd15727">
    <property type="entry name" value="FYVE_ZF21"/>
    <property type="match status" value="1"/>
</dbReference>
<dbReference type="PROSITE" id="PS50178">
    <property type="entry name" value="ZF_FYVE"/>
    <property type="match status" value="1"/>
</dbReference>
<evidence type="ECO:0000256" key="2">
    <source>
        <dbReference type="ARBA" id="ARBA00022771"/>
    </source>
</evidence>
<dbReference type="Gene3D" id="1.25.10.10">
    <property type="entry name" value="Leucine-rich Repeat Variant"/>
    <property type="match status" value="2"/>
</dbReference>
<evidence type="ECO:0000313" key="7">
    <source>
        <dbReference type="RefSeq" id="XP_019619894.1"/>
    </source>
</evidence>
<evidence type="ECO:0000259" key="5">
    <source>
        <dbReference type="PROSITE" id="PS50178"/>
    </source>
</evidence>
<dbReference type="InterPro" id="IPR017455">
    <property type="entry name" value="Znf_FYVE-rel"/>
</dbReference>
<organism evidence="6 7">
    <name type="scientific">Branchiostoma belcheri</name>
    <name type="common">Amphioxus</name>
    <dbReference type="NCBI Taxonomy" id="7741"/>
    <lineage>
        <taxon>Eukaryota</taxon>
        <taxon>Metazoa</taxon>
        <taxon>Chordata</taxon>
        <taxon>Cephalochordata</taxon>
        <taxon>Leptocardii</taxon>
        <taxon>Amphioxiformes</taxon>
        <taxon>Branchiostomatidae</taxon>
        <taxon>Branchiostoma</taxon>
    </lineage>
</organism>
<sequence>MEGVDIINLDGREVRLAKVEGSQDVFMTKPFILQKARWVEDNEAAVCCLCNNKFNQIRRKHHCRQCGRVLCSKCCKDKVPMPQLQLDDPERVCEDCKPVTELVTMSRSPLMKFQLQSAQGIAEAVRNPDRIGKVIELGGLQTVVFLTCVSESDEVRAQLASALHTMSRYPTVHMALAATGAVKAICSILSEETVEQTLVEAISALMIFCKSPELRTLAMSSGALKPVLGLCNMQKTIALLAVMTLNLMLEHHENHAAAIENDKKALPSLLKLTTSEDEQMQEVALKALNQLALGTDWHRHRIIQESFTSGNILSKVLSSQPKNMQVISNAACLVANLATNSEDQISLHQCVDCLCRMLQTHAQHTEVLTHVSRGIANFAMFHTNTDKLVSHLQDIISVALRSAIVAVQYQGLRAIFYLLSTSPDQTITALMREGAADVLRGVSSIPGIMGAMQAAITKNAPQRVKPW</sequence>
<keyword evidence="3" id="KW-0862">Zinc</keyword>
<evidence type="ECO:0000256" key="4">
    <source>
        <dbReference type="PROSITE-ProRule" id="PRU00091"/>
    </source>
</evidence>
<dbReference type="InterPro" id="IPR016024">
    <property type="entry name" value="ARM-type_fold"/>
</dbReference>
<dbReference type="GeneID" id="109466603"/>
<dbReference type="InterPro" id="IPR011989">
    <property type="entry name" value="ARM-like"/>
</dbReference>
<keyword evidence="6" id="KW-1185">Reference proteome</keyword>